<evidence type="ECO:0008006" key="3">
    <source>
        <dbReference type="Google" id="ProtNLM"/>
    </source>
</evidence>
<dbReference type="AlphaFoldDB" id="A0A815UGF2"/>
<protein>
    <recommendedName>
        <fullName evidence="3">GIY-YIG domain-containing protein</fullName>
    </recommendedName>
</protein>
<name>A0A815UGF2_9BILA</name>
<gene>
    <name evidence="1" type="ORF">ZHD862_LOCUS38127</name>
</gene>
<accession>A0A815UGF2</accession>
<evidence type="ECO:0000313" key="1">
    <source>
        <dbReference type="EMBL" id="CAF1515545.1"/>
    </source>
</evidence>
<dbReference type="EMBL" id="CAJNOT010008154">
    <property type="protein sequence ID" value="CAF1515545.1"/>
    <property type="molecule type" value="Genomic_DNA"/>
</dbReference>
<evidence type="ECO:0000313" key="2">
    <source>
        <dbReference type="Proteomes" id="UP000663864"/>
    </source>
</evidence>
<dbReference type="Proteomes" id="UP000663864">
    <property type="component" value="Unassembled WGS sequence"/>
</dbReference>
<proteinExistence type="predicted"/>
<comment type="caution">
    <text evidence="1">The sequence shown here is derived from an EMBL/GenBank/DDBJ whole genome shotgun (WGS) entry which is preliminary data.</text>
</comment>
<reference evidence="1" key="1">
    <citation type="submission" date="2021-02" db="EMBL/GenBank/DDBJ databases">
        <authorList>
            <person name="Nowell W R."/>
        </authorList>
    </citation>
    <scope>NUCLEOTIDE SEQUENCE</scope>
</reference>
<sequence>MTERIINTTRNKEQQEIDLNLLRKMFIKSDYPKELIEKTIQKCLKTSINQQNLNELNNNKPKPETKLTLSLPYVKGIEVLKRTLEQIGVKLYFSYPLKLKSLATLNIKPQSKSIIYQMNCKCGAIYNGETKVGLKDRMKQYKTKIKENDINSSSEIVKHHYIKNGQCSFDPNKAFIIDNETNYWKRRKKETIYSIINESINKCDL</sequence>
<organism evidence="1 2">
    <name type="scientific">Rotaria sordida</name>
    <dbReference type="NCBI Taxonomy" id="392033"/>
    <lineage>
        <taxon>Eukaryota</taxon>
        <taxon>Metazoa</taxon>
        <taxon>Spiralia</taxon>
        <taxon>Gnathifera</taxon>
        <taxon>Rotifera</taxon>
        <taxon>Eurotatoria</taxon>
        <taxon>Bdelloidea</taxon>
        <taxon>Philodinida</taxon>
        <taxon>Philodinidae</taxon>
        <taxon>Rotaria</taxon>
    </lineage>
</organism>